<reference evidence="1 2" key="1">
    <citation type="journal article" date="2023" name="ACS Omega">
        <title>Identification of the Neoaspergillic Acid Biosynthesis Gene Cluster by Establishing an In Vitro CRISPR-Ribonucleoprotein Genetic System in Aspergillus melleus.</title>
        <authorList>
            <person name="Yuan B."/>
            <person name="Grau M.F."/>
            <person name="Murata R.M."/>
            <person name="Torok T."/>
            <person name="Venkateswaran K."/>
            <person name="Stajich J.E."/>
            <person name="Wang C.C.C."/>
        </authorList>
    </citation>
    <scope>NUCLEOTIDE SEQUENCE [LARGE SCALE GENOMIC DNA]</scope>
    <source>
        <strain evidence="1 2">IMV 1140</strain>
    </source>
</reference>
<keyword evidence="2" id="KW-1185">Reference proteome</keyword>
<dbReference type="EMBL" id="JAOPJF010000012">
    <property type="protein sequence ID" value="KAK1147335.1"/>
    <property type="molecule type" value="Genomic_DNA"/>
</dbReference>
<gene>
    <name evidence="1" type="ORF">N8T08_001412</name>
</gene>
<sequence>MAIADECTVLVVGGGPAGSYASSVLAREGIHTVMLEADTFPRYHIGESMLPSMRHFLRFIDLDEKFLSHGFRVKNGASFKLNSKPATYTDFIAPGGPGSHAWNIIRSEADQLLFEHARESGATIFDGVRVTDIEFVPHASSQLGRPVSASWSRIDGSSGSIRFEYLLDASGRAGIVSTKYMRNRRFNQGLKNQAVWGYWEGASIYAEGGKGEGDPLFEAISDGSGWIWTIPLHNGTTSVGVVMNQTSYAERKKQTGLLCSTNLYTKIISEAPTTSSLLANARLVSDTKSASDWSYSASAYASPYLRIAGDAGCFIDPFFSSGVHLAMLSGLSAAVTICASMRGDCDEDAAAHWHTDKVSEAYTRFLLVVMVVLKQIKNREEPVIHDWDEKSFDRAFALFRPVIQGTVKDNNSKLTQSEIAHTVDFCAHAFQMAPSREQISVLQKLRGLLSQDKNTDVLEKALSPEEHQILNAIRARQMVRMEDLLRIDNFSKDVIDGMIANLKRGSLGLRKYSSDDVASNANPMASLGLKDKKHGMEILF</sequence>
<evidence type="ECO:0000313" key="2">
    <source>
        <dbReference type="Proteomes" id="UP001177260"/>
    </source>
</evidence>
<proteinExistence type="predicted"/>
<organism evidence="1 2">
    <name type="scientific">Aspergillus melleus</name>
    <dbReference type="NCBI Taxonomy" id="138277"/>
    <lineage>
        <taxon>Eukaryota</taxon>
        <taxon>Fungi</taxon>
        <taxon>Dikarya</taxon>
        <taxon>Ascomycota</taxon>
        <taxon>Pezizomycotina</taxon>
        <taxon>Eurotiomycetes</taxon>
        <taxon>Eurotiomycetidae</taxon>
        <taxon>Eurotiales</taxon>
        <taxon>Aspergillaceae</taxon>
        <taxon>Aspergillus</taxon>
        <taxon>Aspergillus subgen. Circumdati</taxon>
    </lineage>
</organism>
<evidence type="ECO:0000313" key="1">
    <source>
        <dbReference type="EMBL" id="KAK1147335.1"/>
    </source>
</evidence>
<comment type="caution">
    <text evidence="1">The sequence shown here is derived from an EMBL/GenBank/DDBJ whole genome shotgun (WGS) entry which is preliminary data.</text>
</comment>
<accession>A0ACC3B9Y5</accession>
<name>A0ACC3B9Y5_9EURO</name>
<dbReference type="Proteomes" id="UP001177260">
    <property type="component" value="Unassembled WGS sequence"/>
</dbReference>
<protein>
    <submittedName>
        <fullName evidence="1">Uncharacterized protein</fullName>
    </submittedName>
</protein>